<sequence>MNNPYSFDTDNSPARTIQSQFSHVQHRVLGRSVGIELLQHCGRSQVRVVRFSNGIVHYKVQNLVREHVGQQLAVNAVAREGDVDSSPKDHGVIIIGEIVVAEDFSG</sequence>
<keyword evidence="2" id="KW-1185">Reference proteome</keyword>
<proteinExistence type="predicted"/>
<reference evidence="1" key="1">
    <citation type="submission" date="2022-02" db="EMBL/GenBank/DDBJ databases">
        <title>Plant Genome Project.</title>
        <authorList>
            <person name="Zhang R.-G."/>
        </authorList>
    </citation>
    <scope>NUCLEOTIDE SEQUENCE</scope>
    <source>
        <strain evidence="1">AT1</strain>
    </source>
</reference>
<evidence type="ECO:0000313" key="1">
    <source>
        <dbReference type="EMBL" id="KAI8558268.1"/>
    </source>
</evidence>
<gene>
    <name evidence="1" type="ORF">RHMOL_Rhmol04G0077500</name>
</gene>
<organism evidence="1 2">
    <name type="scientific">Rhododendron molle</name>
    <name type="common">Chinese azalea</name>
    <name type="synonym">Azalea mollis</name>
    <dbReference type="NCBI Taxonomy" id="49168"/>
    <lineage>
        <taxon>Eukaryota</taxon>
        <taxon>Viridiplantae</taxon>
        <taxon>Streptophyta</taxon>
        <taxon>Embryophyta</taxon>
        <taxon>Tracheophyta</taxon>
        <taxon>Spermatophyta</taxon>
        <taxon>Magnoliopsida</taxon>
        <taxon>eudicotyledons</taxon>
        <taxon>Gunneridae</taxon>
        <taxon>Pentapetalae</taxon>
        <taxon>asterids</taxon>
        <taxon>Ericales</taxon>
        <taxon>Ericaceae</taxon>
        <taxon>Ericoideae</taxon>
        <taxon>Rhodoreae</taxon>
        <taxon>Rhododendron</taxon>
    </lineage>
</organism>
<dbReference type="EMBL" id="CM046391">
    <property type="protein sequence ID" value="KAI8558268.1"/>
    <property type="molecule type" value="Genomic_DNA"/>
</dbReference>
<evidence type="ECO:0000313" key="2">
    <source>
        <dbReference type="Proteomes" id="UP001062846"/>
    </source>
</evidence>
<name>A0ACC0P096_RHOML</name>
<protein>
    <submittedName>
        <fullName evidence="1">Uncharacterized protein</fullName>
    </submittedName>
</protein>
<accession>A0ACC0P096</accession>
<comment type="caution">
    <text evidence="1">The sequence shown here is derived from an EMBL/GenBank/DDBJ whole genome shotgun (WGS) entry which is preliminary data.</text>
</comment>
<dbReference type="Proteomes" id="UP001062846">
    <property type="component" value="Chromosome 4"/>
</dbReference>